<dbReference type="RefSeq" id="WP_280875258.1">
    <property type="nucleotide sequence ID" value="NZ_JARXVH010000002.1"/>
</dbReference>
<accession>A0ABT6LD15</accession>
<evidence type="ECO:0000313" key="2">
    <source>
        <dbReference type="Proteomes" id="UP001160499"/>
    </source>
</evidence>
<dbReference type="InterPro" id="IPR037883">
    <property type="entry name" value="Knr4/Smi1-like_sf"/>
</dbReference>
<reference evidence="1 2" key="1">
    <citation type="submission" date="2023-04" db="EMBL/GenBank/DDBJ databases">
        <title>Forest soil microbial communities from Buena Vista Peninsula, Colon Province, Panama.</title>
        <authorList>
            <person name="Bouskill N."/>
        </authorList>
    </citation>
    <scope>NUCLEOTIDE SEQUENCE [LARGE SCALE GENOMIC DNA]</scope>
    <source>
        <strain evidence="1 2">GGS1</strain>
    </source>
</reference>
<evidence type="ECO:0000313" key="1">
    <source>
        <dbReference type="EMBL" id="MDH6214201.1"/>
    </source>
</evidence>
<gene>
    <name evidence="1" type="ORF">M2283_001484</name>
</gene>
<proteinExistence type="predicted"/>
<organism evidence="1 2">
    <name type="scientific">Streptomyces pseudovenezuelae</name>
    <dbReference type="NCBI Taxonomy" id="67350"/>
    <lineage>
        <taxon>Bacteria</taxon>
        <taxon>Bacillati</taxon>
        <taxon>Actinomycetota</taxon>
        <taxon>Actinomycetes</taxon>
        <taxon>Kitasatosporales</taxon>
        <taxon>Streptomycetaceae</taxon>
        <taxon>Streptomyces</taxon>
        <taxon>Streptomyces aurantiacus group</taxon>
    </lineage>
</organism>
<protein>
    <recommendedName>
        <fullName evidence="3">Knr4/Smi1-like domain-containing protein</fullName>
    </recommendedName>
</protein>
<sequence length="170" mass="19097">MISRELEELLATARSLLVDDFELGMMNSVSAGYSGRPLPSDVPADYVDFLGKADGGIFGSLVLFEAKVVVDSQFYADPREGTPVQLNREEWFCIGKINEDPVFLHRPTGEVWGFPDTGVIWWQSEVFEKLADDLNRFLLDKAFGSGYQEITGEDPDDSWPTVLRQLDRIS</sequence>
<dbReference type="Proteomes" id="UP001160499">
    <property type="component" value="Unassembled WGS sequence"/>
</dbReference>
<evidence type="ECO:0008006" key="3">
    <source>
        <dbReference type="Google" id="ProtNLM"/>
    </source>
</evidence>
<comment type="caution">
    <text evidence="1">The sequence shown here is derived from an EMBL/GenBank/DDBJ whole genome shotgun (WGS) entry which is preliminary data.</text>
</comment>
<dbReference type="EMBL" id="JARXVH010000002">
    <property type="protein sequence ID" value="MDH6214201.1"/>
    <property type="molecule type" value="Genomic_DNA"/>
</dbReference>
<keyword evidence="2" id="KW-1185">Reference proteome</keyword>
<dbReference type="SUPFAM" id="SSF160631">
    <property type="entry name" value="SMI1/KNR4-like"/>
    <property type="match status" value="1"/>
</dbReference>
<name>A0ABT6LD15_9ACTN</name>